<keyword evidence="2" id="KW-1185">Reference proteome</keyword>
<protein>
    <submittedName>
        <fullName evidence="1">Uncharacterized protein</fullName>
    </submittedName>
</protein>
<accession>A0ABQ7ZXK0</accession>
<sequence length="234" mass="25881">CQEFVFPWMRSGCCVSGRRGDELMSVDMLLLDTNVNIIGEITAVKSSVSDPPADNNHLMATIKLENLFDSHAVSFHRKLESMRDIVKQRRLVSTDTVLQSAAPLLKASAKVENLTISELNEFVITAPSQDIDFMCSRKVTGIRMDKGWCYVVCSKCTKNGNAQTQHSHVCTATIQMLLVPSGIYRVELGIADDTAEGVFVCFDGVMTKLHNVKANEADHMLVSYIISLRVVLPV</sequence>
<comment type="caution">
    <text evidence="1">The sequence shown here is derived from an EMBL/GenBank/DDBJ whole genome shotgun (WGS) entry which is preliminary data.</text>
</comment>
<dbReference type="EMBL" id="JAGKQM010000014">
    <property type="protein sequence ID" value="KAH0884706.1"/>
    <property type="molecule type" value="Genomic_DNA"/>
</dbReference>
<dbReference type="InterPro" id="IPR012340">
    <property type="entry name" value="NA-bd_OB-fold"/>
</dbReference>
<proteinExistence type="predicted"/>
<reference evidence="1 2" key="1">
    <citation type="submission" date="2021-05" db="EMBL/GenBank/DDBJ databases">
        <title>Genome Assembly of Synthetic Allotetraploid Brassica napus Reveals Homoeologous Exchanges between Subgenomes.</title>
        <authorList>
            <person name="Davis J.T."/>
        </authorList>
    </citation>
    <scope>NUCLEOTIDE SEQUENCE [LARGE SCALE GENOMIC DNA]</scope>
    <source>
        <strain evidence="2">cv. Da-Ae</strain>
        <tissue evidence="1">Seedling</tissue>
    </source>
</reference>
<dbReference type="SUPFAM" id="SSF50249">
    <property type="entry name" value="Nucleic acid-binding proteins"/>
    <property type="match status" value="1"/>
</dbReference>
<gene>
    <name evidence="1" type="ORF">HID58_060802</name>
</gene>
<feature type="non-terminal residue" evidence="1">
    <location>
        <position position="1"/>
    </location>
</feature>
<dbReference type="Gene3D" id="2.40.50.140">
    <property type="entry name" value="Nucleic acid-binding proteins"/>
    <property type="match status" value="1"/>
</dbReference>
<evidence type="ECO:0000313" key="2">
    <source>
        <dbReference type="Proteomes" id="UP000824890"/>
    </source>
</evidence>
<name>A0ABQ7ZXK0_BRANA</name>
<dbReference type="Proteomes" id="UP000824890">
    <property type="component" value="Unassembled WGS sequence"/>
</dbReference>
<evidence type="ECO:0000313" key="1">
    <source>
        <dbReference type="EMBL" id="KAH0884706.1"/>
    </source>
</evidence>
<organism evidence="1 2">
    <name type="scientific">Brassica napus</name>
    <name type="common">Rape</name>
    <dbReference type="NCBI Taxonomy" id="3708"/>
    <lineage>
        <taxon>Eukaryota</taxon>
        <taxon>Viridiplantae</taxon>
        <taxon>Streptophyta</taxon>
        <taxon>Embryophyta</taxon>
        <taxon>Tracheophyta</taxon>
        <taxon>Spermatophyta</taxon>
        <taxon>Magnoliopsida</taxon>
        <taxon>eudicotyledons</taxon>
        <taxon>Gunneridae</taxon>
        <taxon>Pentapetalae</taxon>
        <taxon>rosids</taxon>
        <taxon>malvids</taxon>
        <taxon>Brassicales</taxon>
        <taxon>Brassicaceae</taxon>
        <taxon>Brassiceae</taxon>
        <taxon>Brassica</taxon>
    </lineage>
</organism>